<dbReference type="InterPro" id="IPR042094">
    <property type="entry name" value="T2SS_GspF_sf"/>
</dbReference>
<keyword evidence="6 7" id="KW-0472">Membrane</keyword>
<evidence type="ECO:0000313" key="10">
    <source>
        <dbReference type="Proteomes" id="UP000430345"/>
    </source>
</evidence>
<feature type="domain" description="Type II secretion system protein GspF" evidence="8">
    <location>
        <begin position="1"/>
        <end position="116"/>
    </location>
</feature>
<sequence length="124" mass="14127">MISSGISVRKALDLLVNTITCPITKKYFIYIKRSLWQGQSLSEVISNIDIMSSLTNMFIFSGEESGRLENNIKTLSHMLDEEFLNEINSIKGKIQPITMLILGIMVFLMALMIFVPMYGYMNYA</sequence>
<reference evidence="9 10" key="1">
    <citation type="submission" date="2019-10" db="EMBL/GenBank/DDBJ databases">
        <title>The Genome Sequence of Clostridium tarantellae Isolated from Fish Brain.</title>
        <authorList>
            <person name="Bano L."/>
            <person name="Kiel M."/>
            <person name="Sales G."/>
            <person name="Doxey A.C."/>
            <person name="Mansfield M.J."/>
            <person name="Schiavone M."/>
            <person name="Rossetto O."/>
            <person name="Pirazzini M."/>
            <person name="Dobrindt U."/>
            <person name="Montecucco C."/>
        </authorList>
    </citation>
    <scope>NUCLEOTIDE SEQUENCE [LARGE SCALE GENOMIC DNA]</scope>
    <source>
        <strain evidence="9 10">DSM 3997</strain>
    </source>
</reference>
<evidence type="ECO:0000313" key="9">
    <source>
        <dbReference type="EMBL" id="MPQ45340.1"/>
    </source>
</evidence>
<dbReference type="Gene3D" id="1.20.81.30">
    <property type="entry name" value="Type II secretion system (T2SS), domain F"/>
    <property type="match status" value="1"/>
</dbReference>
<keyword evidence="3" id="KW-1003">Cell membrane</keyword>
<dbReference type="Pfam" id="PF00482">
    <property type="entry name" value="T2SSF"/>
    <property type="match status" value="1"/>
</dbReference>
<dbReference type="Proteomes" id="UP000430345">
    <property type="component" value="Unassembled WGS sequence"/>
</dbReference>
<keyword evidence="10" id="KW-1185">Reference proteome</keyword>
<dbReference type="InterPro" id="IPR018076">
    <property type="entry name" value="T2SS_GspF_dom"/>
</dbReference>
<evidence type="ECO:0000256" key="6">
    <source>
        <dbReference type="ARBA" id="ARBA00023136"/>
    </source>
</evidence>
<evidence type="ECO:0000256" key="2">
    <source>
        <dbReference type="ARBA" id="ARBA00005745"/>
    </source>
</evidence>
<proteinExistence type="inferred from homology"/>
<evidence type="ECO:0000256" key="5">
    <source>
        <dbReference type="ARBA" id="ARBA00022989"/>
    </source>
</evidence>
<dbReference type="GO" id="GO:0005886">
    <property type="term" value="C:plasma membrane"/>
    <property type="evidence" value="ECO:0007669"/>
    <property type="project" value="UniProtKB-SubCell"/>
</dbReference>
<keyword evidence="5 7" id="KW-1133">Transmembrane helix</keyword>
<dbReference type="InterPro" id="IPR003004">
    <property type="entry name" value="GspF/PilC"/>
</dbReference>
<comment type="caution">
    <text evidence="9">The sequence shown here is derived from an EMBL/GenBank/DDBJ whole genome shotgun (WGS) entry which is preliminary data.</text>
</comment>
<dbReference type="EMBL" id="WHJC01000618">
    <property type="protein sequence ID" value="MPQ45340.1"/>
    <property type="molecule type" value="Genomic_DNA"/>
</dbReference>
<organism evidence="9 10">
    <name type="scientific">Clostridium tarantellae</name>
    <dbReference type="NCBI Taxonomy" id="39493"/>
    <lineage>
        <taxon>Bacteria</taxon>
        <taxon>Bacillati</taxon>
        <taxon>Bacillota</taxon>
        <taxon>Clostridia</taxon>
        <taxon>Eubacteriales</taxon>
        <taxon>Clostridiaceae</taxon>
        <taxon>Clostridium</taxon>
    </lineage>
</organism>
<comment type="similarity">
    <text evidence="2">Belongs to the GSP F family.</text>
</comment>
<protein>
    <recommendedName>
        <fullName evidence="8">Type II secretion system protein GspF domain-containing protein</fullName>
    </recommendedName>
</protein>
<name>A0A6I1MRK7_9CLOT</name>
<dbReference type="PANTHER" id="PTHR30012:SF0">
    <property type="entry name" value="TYPE II SECRETION SYSTEM PROTEIN F-RELATED"/>
    <property type="match status" value="1"/>
</dbReference>
<keyword evidence="4 7" id="KW-0812">Transmembrane</keyword>
<evidence type="ECO:0000256" key="4">
    <source>
        <dbReference type="ARBA" id="ARBA00022692"/>
    </source>
</evidence>
<accession>A0A6I1MRK7</accession>
<gene>
    <name evidence="9" type="ORF">GBZ86_16650</name>
</gene>
<feature type="transmembrane region" description="Helical" evidence="7">
    <location>
        <begin position="97"/>
        <end position="121"/>
    </location>
</feature>
<dbReference type="AlphaFoldDB" id="A0A6I1MRK7"/>
<evidence type="ECO:0000256" key="1">
    <source>
        <dbReference type="ARBA" id="ARBA00004651"/>
    </source>
</evidence>
<evidence type="ECO:0000256" key="7">
    <source>
        <dbReference type="SAM" id="Phobius"/>
    </source>
</evidence>
<dbReference type="PANTHER" id="PTHR30012">
    <property type="entry name" value="GENERAL SECRETION PATHWAY PROTEIN"/>
    <property type="match status" value="1"/>
</dbReference>
<evidence type="ECO:0000256" key="3">
    <source>
        <dbReference type="ARBA" id="ARBA00022475"/>
    </source>
</evidence>
<comment type="subcellular location">
    <subcellularLocation>
        <location evidence="1">Cell membrane</location>
        <topology evidence="1">Multi-pass membrane protein</topology>
    </subcellularLocation>
</comment>
<evidence type="ECO:0000259" key="8">
    <source>
        <dbReference type="Pfam" id="PF00482"/>
    </source>
</evidence>